<dbReference type="Gene3D" id="3.40.50.150">
    <property type="entry name" value="Vaccinia Virus protein VP39"/>
    <property type="match status" value="1"/>
</dbReference>
<dbReference type="InterPro" id="IPR041698">
    <property type="entry name" value="Methyltransf_25"/>
</dbReference>
<dbReference type="RefSeq" id="WP_009858612.1">
    <property type="nucleotide sequence ID" value="NZ_JAAOCD010000013.1"/>
</dbReference>
<keyword evidence="2" id="KW-0808">Transferase</keyword>
<feature type="domain" description="Methyltransferase" evidence="1">
    <location>
        <begin position="25"/>
        <end position="119"/>
    </location>
</feature>
<evidence type="ECO:0000313" key="3">
    <source>
        <dbReference type="Proteomes" id="UP000802098"/>
    </source>
</evidence>
<dbReference type="PANTHER" id="PTHR43591">
    <property type="entry name" value="METHYLTRANSFERASE"/>
    <property type="match status" value="1"/>
</dbReference>
<dbReference type="Pfam" id="PF13649">
    <property type="entry name" value="Methyltransf_25"/>
    <property type="match status" value="1"/>
</dbReference>
<sequence>MNAPTLCQDEYEVLSALVPLAGRRIVELGCGDARLVRGVLQRHPDCRVTALEVDAVQHARNLAAPPTPGLSFVAGGAEAVPTPDASFDLALMLKSLHHVPIPAMGRALAEAARVLVPGGLLYVSEPVYDGGLNDIVRLYNDEGTVRAAAQAALEEALAHGPWTEIVQHRFAQPVRYADFAEFERRMLRPSFATYTLDDATVERVRAAFMPHCGPDGAAFERPLRVRLLRREAT</sequence>
<gene>
    <name evidence="2" type="ORF">G7087_18165</name>
</gene>
<dbReference type="Proteomes" id="UP000802098">
    <property type="component" value="Unassembled WGS sequence"/>
</dbReference>
<keyword evidence="2" id="KW-0489">Methyltransferase</keyword>
<dbReference type="GO" id="GO:0032259">
    <property type="term" value="P:methylation"/>
    <property type="evidence" value="ECO:0007669"/>
    <property type="project" value="UniProtKB-KW"/>
</dbReference>
<dbReference type="InterPro" id="IPR029063">
    <property type="entry name" value="SAM-dependent_MTases_sf"/>
</dbReference>
<keyword evidence="3" id="KW-1185">Reference proteome</keyword>
<dbReference type="EMBL" id="JAAOCD010000013">
    <property type="protein sequence ID" value="NHL00311.1"/>
    <property type="molecule type" value="Genomic_DNA"/>
</dbReference>
<reference evidence="2 3" key="1">
    <citation type="submission" date="2020-03" db="EMBL/GenBank/DDBJ databases">
        <title>Rubrivivax benzoatilyticus JA2 (sequenced after 10 years sub-culturing).</title>
        <authorList>
            <person name="Gupta D."/>
            <person name="Chintalapati S."/>
            <person name="Chintalapati V.R."/>
        </authorList>
    </citation>
    <scope>NUCLEOTIDE SEQUENCE [LARGE SCALE GENOMIC DNA]</scope>
    <source>
        <strain evidence="2 3">JA2-Mal</strain>
    </source>
</reference>
<protein>
    <submittedName>
        <fullName evidence="2">Class I SAM-dependent methyltransferase</fullName>
    </submittedName>
</protein>
<name>A0ABX0HZ76_9BURK</name>
<dbReference type="GO" id="GO:0008168">
    <property type="term" value="F:methyltransferase activity"/>
    <property type="evidence" value="ECO:0007669"/>
    <property type="project" value="UniProtKB-KW"/>
</dbReference>
<accession>A0ABX0HZ76</accession>
<dbReference type="CDD" id="cd02440">
    <property type="entry name" value="AdoMet_MTases"/>
    <property type="match status" value="1"/>
</dbReference>
<proteinExistence type="predicted"/>
<comment type="caution">
    <text evidence="2">The sequence shown here is derived from an EMBL/GenBank/DDBJ whole genome shotgun (WGS) entry which is preliminary data.</text>
</comment>
<organism evidence="2 3">
    <name type="scientific">Rubrivivax benzoatilyticus</name>
    <dbReference type="NCBI Taxonomy" id="316997"/>
    <lineage>
        <taxon>Bacteria</taxon>
        <taxon>Pseudomonadati</taxon>
        <taxon>Pseudomonadota</taxon>
        <taxon>Betaproteobacteria</taxon>
        <taxon>Burkholderiales</taxon>
        <taxon>Sphaerotilaceae</taxon>
        <taxon>Rubrivivax</taxon>
    </lineage>
</organism>
<dbReference type="SUPFAM" id="SSF53335">
    <property type="entry name" value="S-adenosyl-L-methionine-dependent methyltransferases"/>
    <property type="match status" value="1"/>
</dbReference>
<evidence type="ECO:0000259" key="1">
    <source>
        <dbReference type="Pfam" id="PF13649"/>
    </source>
</evidence>
<evidence type="ECO:0000313" key="2">
    <source>
        <dbReference type="EMBL" id="NHL00311.1"/>
    </source>
</evidence>